<dbReference type="Proteomes" id="UP000250321">
    <property type="component" value="Unassembled WGS sequence"/>
</dbReference>
<sequence>MSAEALQVAKVYRQLLRAVKKHVAKEDRARHFKEYVTEEFRNYSKLVHHHQELLFSYNIAVDRSDEMKKVLGKSAASVGLQLPEHKHKILNQIWHNWSHHLHHLHHHGFRNVSRSDIGNYPATCWGLPPLWLWSGVLDLFVADTVGIYSGNYICVICTGRMIKVFWR</sequence>
<dbReference type="PANTHER" id="PTHR35763:SF1">
    <property type="entry name" value="OS11G0133900 PROTEIN"/>
    <property type="match status" value="1"/>
</dbReference>
<reference evidence="2 3" key="1">
    <citation type="submission" date="2018-02" db="EMBL/GenBank/DDBJ databases">
        <title>Draft genome of wild Prunus yedoensis var. nudiflora.</title>
        <authorList>
            <person name="Baek S."/>
            <person name="Kim J.-H."/>
            <person name="Choi K."/>
            <person name="Kim G.-B."/>
            <person name="Cho A."/>
            <person name="Jang H."/>
            <person name="Shin C.-H."/>
            <person name="Yu H.-J."/>
            <person name="Mun J.-H."/>
        </authorList>
    </citation>
    <scope>NUCLEOTIDE SEQUENCE [LARGE SCALE GENOMIC DNA]</scope>
    <source>
        <strain evidence="3">cv. Jeju island</strain>
        <tissue evidence="2">Leaf</tissue>
    </source>
</reference>
<organism evidence="2 3">
    <name type="scientific">Prunus yedoensis var. nudiflora</name>
    <dbReference type="NCBI Taxonomy" id="2094558"/>
    <lineage>
        <taxon>Eukaryota</taxon>
        <taxon>Viridiplantae</taxon>
        <taxon>Streptophyta</taxon>
        <taxon>Embryophyta</taxon>
        <taxon>Tracheophyta</taxon>
        <taxon>Spermatophyta</taxon>
        <taxon>Magnoliopsida</taxon>
        <taxon>eudicotyledons</taxon>
        <taxon>Gunneridae</taxon>
        <taxon>Pentapetalae</taxon>
        <taxon>rosids</taxon>
        <taxon>fabids</taxon>
        <taxon>Rosales</taxon>
        <taxon>Rosaceae</taxon>
        <taxon>Amygdaloideae</taxon>
        <taxon>Amygdaleae</taxon>
        <taxon>Prunus</taxon>
    </lineage>
</organism>
<evidence type="ECO:0000259" key="1">
    <source>
        <dbReference type="Pfam" id="PF05347"/>
    </source>
</evidence>
<dbReference type="EMBL" id="PJQY01001813">
    <property type="protein sequence ID" value="PQP99407.1"/>
    <property type="molecule type" value="Genomic_DNA"/>
</dbReference>
<dbReference type="STRING" id="2094558.A0A314Y5Q4"/>
<dbReference type="Pfam" id="PF05347">
    <property type="entry name" value="Complex1_LYR"/>
    <property type="match status" value="1"/>
</dbReference>
<accession>A0A314Y5Q4</accession>
<protein>
    <recommendedName>
        <fullName evidence="1">Complex 1 LYR protein domain-containing protein</fullName>
    </recommendedName>
</protein>
<dbReference type="InterPro" id="IPR008011">
    <property type="entry name" value="Complex1_LYR_dom"/>
</dbReference>
<dbReference type="AlphaFoldDB" id="A0A314Y5Q4"/>
<dbReference type="OrthoDB" id="549775at2759"/>
<evidence type="ECO:0000313" key="3">
    <source>
        <dbReference type="Proteomes" id="UP000250321"/>
    </source>
</evidence>
<comment type="caution">
    <text evidence="2">The sequence shown here is derived from an EMBL/GenBank/DDBJ whole genome shotgun (WGS) entry which is preliminary data.</text>
</comment>
<proteinExistence type="predicted"/>
<keyword evidence="3" id="KW-1185">Reference proteome</keyword>
<gene>
    <name evidence="2" type="ORF">Pyn_11961</name>
</gene>
<name>A0A314Y5Q4_PRUYE</name>
<evidence type="ECO:0000313" key="2">
    <source>
        <dbReference type="EMBL" id="PQP99407.1"/>
    </source>
</evidence>
<dbReference type="PANTHER" id="PTHR35763">
    <property type="entry name" value="COMPLEX 1 LYR-LIKE PROTEIN"/>
    <property type="match status" value="1"/>
</dbReference>
<feature type="domain" description="Complex 1 LYR protein" evidence="1">
    <location>
        <begin position="7"/>
        <end position="47"/>
    </location>
</feature>